<dbReference type="Gene3D" id="1.10.3290.10">
    <property type="entry name" value="Fido-like domain"/>
    <property type="match status" value="1"/>
</dbReference>
<sequence>MDNTALARFITSLGSLNNYGSTVLQTKKALDQKSTKPLRQNKDDIAIFTDALKGIDVIKKIGFSTDGIIAVNTQFDSPSNEQPGLPGHLRNAYYNEEDRIAIIIDQQSQEAYLPPEIVTRVDIDQIVERFNESKKEEKDAWRVFAQLSKLQAFQDGNKRTALIAANSAFGTLENENYLTLPFNDLDRVEFTLNLMRYYQAKTPTEEEKAFERMLDTLPSPKERELALHAPIQENKNFDASTYRIKEQLSKPDVSRE</sequence>
<dbReference type="EMBL" id="CP147250">
    <property type="protein sequence ID" value="WYJ80033.1"/>
    <property type="molecule type" value="Genomic_DNA"/>
</dbReference>
<evidence type="ECO:0000259" key="1">
    <source>
        <dbReference type="Pfam" id="PF02661"/>
    </source>
</evidence>
<dbReference type="RefSeq" id="WP_206855673.1">
    <property type="nucleotide sequence ID" value="NZ_CP147250.1"/>
</dbReference>
<proteinExistence type="predicted"/>
<dbReference type="Pfam" id="PF02661">
    <property type="entry name" value="Fic"/>
    <property type="match status" value="1"/>
</dbReference>
<evidence type="ECO:0000313" key="2">
    <source>
        <dbReference type="EMBL" id="WYJ80033.1"/>
    </source>
</evidence>
<name>A0ABZ2SWF5_9ENTE</name>
<feature type="domain" description="Fido" evidence="1">
    <location>
        <begin position="110"/>
        <end position="166"/>
    </location>
</feature>
<accession>A0ABZ2SWF5</accession>
<protein>
    <recommendedName>
        <fullName evidence="1">Fido domain-containing protein</fullName>
    </recommendedName>
</protein>
<keyword evidence="3" id="KW-1185">Reference proteome</keyword>
<reference evidence="2 3" key="1">
    <citation type="submission" date="2024-03" db="EMBL/GenBank/DDBJ databases">
        <title>The Genome Sequence of Enterococcus sp. DIV1094.</title>
        <authorList>
            <consortium name="The Broad Institute Genomics Platform"/>
            <consortium name="The Broad Institute Microbial Omics Core"/>
            <consortium name="The Broad Institute Genomic Center for Infectious Diseases"/>
            <person name="Earl A."/>
            <person name="Manson A."/>
            <person name="Gilmore M."/>
            <person name="Schwartman J."/>
            <person name="Shea T."/>
            <person name="Abouelleil A."/>
            <person name="Cao P."/>
            <person name="Chapman S."/>
            <person name="Cusick C."/>
            <person name="Young S."/>
            <person name="Neafsey D."/>
            <person name="Nusbaum C."/>
            <person name="Birren B."/>
        </authorList>
    </citation>
    <scope>NUCLEOTIDE SEQUENCE [LARGE SCALE GENOMIC DNA]</scope>
    <source>
        <strain evidence="2 3">DIV1094</strain>
    </source>
</reference>
<evidence type="ECO:0000313" key="3">
    <source>
        <dbReference type="Proteomes" id="UP000664360"/>
    </source>
</evidence>
<dbReference type="InterPro" id="IPR003812">
    <property type="entry name" value="Fido"/>
</dbReference>
<dbReference type="InterPro" id="IPR036597">
    <property type="entry name" value="Fido-like_dom_sf"/>
</dbReference>
<organism evidence="2 3">
    <name type="scientific">Candidatus Enterococcus mangumiae</name>
    <dbReference type="NCBI Taxonomy" id="2230878"/>
    <lineage>
        <taxon>Bacteria</taxon>
        <taxon>Bacillati</taxon>
        <taxon>Bacillota</taxon>
        <taxon>Bacilli</taxon>
        <taxon>Lactobacillales</taxon>
        <taxon>Enterococcaceae</taxon>
        <taxon>Enterococcus</taxon>
    </lineage>
</organism>
<gene>
    <name evidence="2" type="ORF">DOK79_001586</name>
</gene>
<dbReference type="Proteomes" id="UP000664360">
    <property type="component" value="Chromosome"/>
</dbReference>